<dbReference type="PANTHER" id="PTHR33908:SF3">
    <property type="entry name" value="UNDECAPRENYL PHOSPHATE-ALPHA-4-AMINO-4-DEOXY-L-ARABINOSE ARABINOSYL TRANSFERASE"/>
    <property type="match status" value="1"/>
</dbReference>
<evidence type="ECO:0000256" key="5">
    <source>
        <dbReference type="ARBA" id="ARBA00022692"/>
    </source>
</evidence>
<dbReference type="InterPro" id="IPR050297">
    <property type="entry name" value="LipidA_mod_glycosyltrf_83"/>
</dbReference>
<feature type="transmembrane region" description="Helical" evidence="8">
    <location>
        <begin position="77"/>
        <end position="96"/>
    </location>
</feature>
<evidence type="ECO:0000256" key="7">
    <source>
        <dbReference type="ARBA" id="ARBA00023136"/>
    </source>
</evidence>
<feature type="transmembrane region" description="Helical" evidence="8">
    <location>
        <begin position="275"/>
        <end position="295"/>
    </location>
</feature>
<keyword evidence="5 8" id="KW-0812">Transmembrane</keyword>
<evidence type="ECO:0000313" key="9">
    <source>
        <dbReference type="EMBL" id="HJD97276.1"/>
    </source>
</evidence>
<dbReference type="AlphaFoldDB" id="A0A921AWN7"/>
<dbReference type="EMBL" id="DYZA01000127">
    <property type="protein sequence ID" value="HJD97276.1"/>
    <property type="molecule type" value="Genomic_DNA"/>
</dbReference>
<evidence type="ECO:0000256" key="6">
    <source>
        <dbReference type="ARBA" id="ARBA00022989"/>
    </source>
</evidence>
<protein>
    <recommendedName>
        <fullName evidence="11">Glycosyltransferase RgtA/B/C/D-like domain-containing protein</fullName>
    </recommendedName>
</protein>
<proteinExistence type="predicted"/>
<evidence type="ECO:0000313" key="10">
    <source>
        <dbReference type="Proteomes" id="UP000698963"/>
    </source>
</evidence>
<dbReference type="GO" id="GO:0005886">
    <property type="term" value="C:plasma membrane"/>
    <property type="evidence" value="ECO:0007669"/>
    <property type="project" value="UniProtKB-SubCell"/>
</dbReference>
<organism evidence="9 10">
    <name type="scientific">Mailhella massiliensis</name>
    <dbReference type="NCBI Taxonomy" id="1903261"/>
    <lineage>
        <taxon>Bacteria</taxon>
        <taxon>Pseudomonadati</taxon>
        <taxon>Thermodesulfobacteriota</taxon>
        <taxon>Desulfovibrionia</taxon>
        <taxon>Desulfovibrionales</taxon>
        <taxon>Desulfovibrionaceae</taxon>
        <taxon>Mailhella</taxon>
    </lineage>
</organism>
<evidence type="ECO:0000256" key="1">
    <source>
        <dbReference type="ARBA" id="ARBA00004651"/>
    </source>
</evidence>
<reference evidence="9" key="2">
    <citation type="submission" date="2021-09" db="EMBL/GenBank/DDBJ databases">
        <authorList>
            <person name="Gilroy R."/>
        </authorList>
    </citation>
    <scope>NUCLEOTIDE SEQUENCE</scope>
    <source>
        <strain evidence="9">ChiGjej2B2-19336</strain>
    </source>
</reference>
<feature type="transmembrane region" description="Helical" evidence="8">
    <location>
        <begin position="7"/>
        <end position="27"/>
    </location>
</feature>
<sequence length="510" mass="56737">MKQRTIIYLFSLLLLLPLVYVFGTGIMEARNLISAQSMALDHDWLIPHLYTEIRLNKPPLPVWLTVPVFLLNPEPSLFALHLPVILTTGLLGVFCFDLYRALFYDEKTALYAGLVVSSMLLTLKLGTTNSWDIYSVVFMTGALVGLVKPGRGRLVAGTLFLAASVLSKGPVQLYTMLLPFLAALLLCRRPVPWKRLAAILFGGTLLGSLWYAYAYFAVPHVAAGVARGEVSAWSTMHTASFFFYLSFPGFAGAWALACLAGIFDRWLNREKEYRAEMTFLLAWFLLSLLLLSLVPEKKERYLMPAMVPLALLSAQVLRHWVSGLEKGLLSRTERGMVALHLSLGTPAAAGICLFVAWNHSEYALSCIAFALLCLGLGAFGLKYRTYLVPVSCLMVLLVCLAAFRMGSTRPVVQKTPPTCSLEELRALPRLEGLPCYSFDNFSPTEEWETGRDTTRIASLGDVPEKRFLLLDTDTTPPAVLMGDSPLRVVERFLVQTSRNDYITLFIVEKK</sequence>
<keyword evidence="7 8" id="KW-0472">Membrane</keyword>
<evidence type="ECO:0008006" key="11">
    <source>
        <dbReference type="Google" id="ProtNLM"/>
    </source>
</evidence>
<name>A0A921AWN7_9BACT</name>
<feature type="transmembrane region" description="Helical" evidence="8">
    <location>
        <begin position="108"/>
        <end position="126"/>
    </location>
</feature>
<dbReference type="Proteomes" id="UP000698963">
    <property type="component" value="Unassembled WGS sequence"/>
</dbReference>
<dbReference type="GO" id="GO:0009103">
    <property type="term" value="P:lipopolysaccharide biosynthetic process"/>
    <property type="evidence" value="ECO:0007669"/>
    <property type="project" value="UniProtKB-ARBA"/>
</dbReference>
<accession>A0A921AWN7</accession>
<reference evidence="9" key="1">
    <citation type="journal article" date="2021" name="PeerJ">
        <title>Extensive microbial diversity within the chicken gut microbiome revealed by metagenomics and culture.</title>
        <authorList>
            <person name="Gilroy R."/>
            <person name="Ravi A."/>
            <person name="Getino M."/>
            <person name="Pursley I."/>
            <person name="Horton D.L."/>
            <person name="Alikhan N.F."/>
            <person name="Baker D."/>
            <person name="Gharbi K."/>
            <person name="Hall N."/>
            <person name="Watson M."/>
            <person name="Adriaenssens E.M."/>
            <person name="Foster-Nyarko E."/>
            <person name="Jarju S."/>
            <person name="Secka A."/>
            <person name="Antonio M."/>
            <person name="Oren A."/>
            <person name="Chaudhuri R.R."/>
            <person name="La Ragione R."/>
            <person name="Hildebrand F."/>
            <person name="Pallen M.J."/>
        </authorList>
    </citation>
    <scope>NUCLEOTIDE SEQUENCE</scope>
    <source>
        <strain evidence="9">ChiGjej2B2-19336</strain>
    </source>
</reference>
<dbReference type="GO" id="GO:0010041">
    <property type="term" value="P:response to iron(III) ion"/>
    <property type="evidence" value="ECO:0007669"/>
    <property type="project" value="TreeGrafter"/>
</dbReference>
<keyword evidence="3" id="KW-0328">Glycosyltransferase</keyword>
<keyword evidence="2" id="KW-1003">Cell membrane</keyword>
<dbReference type="GO" id="GO:0016763">
    <property type="term" value="F:pentosyltransferase activity"/>
    <property type="evidence" value="ECO:0007669"/>
    <property type="project" value="TreeGrafter"/>
</dbReference>
<gene>
    <name evidence="9" type="ORF">K8W16_06490</name>
</gene>
<comment type="caution">
    <text evidence="9">The sequence shown here is derived from an EMBL/GenBank/DDBJ whole genome shotgun (WGS) entry which is preliminary data.</text>
</comment>
<evidence type="ECO:0000256" key="8">
    <source>
        <dbReference type="SAM" id="Phobius"/>
    </source>
</evidence>
<dbReference type="PANTHER" id="PTHR33908">
    <property type="entry name" value="MANNOSYLTRANSFERASE YKCB-RELATED"/>
    <property type="match status" value="1"/>
</dbReference>
<feature type="transmembrane region" description="Helical" evidence="8">
    <location>
        <begin position="386"/>
        <end position="406"/>
    </location>
</feature>
<keyword evidence="4" id="KW-0808">Transferase</keyword>
<evidence type="ECO:0000256" key="3">
    <source>
        <dbReference type="ARBA" id="ARBA00022676"/>
    </source>
</evidence>
<feature type="transmembrane region" description="Helical" evidence="8">
    <location>
        <begin position="362"/>
        <end position="379"/>
    </location>
</feature>
<keyword evidence="6 8" id="KW-1133">Transmembrane helix</keyword>
<dbReference type="RefSeq" id="WP_304122248.1">
    <property type="nucleotide sequence ID" value="NZ_DYZA01000127.1"/>
</dbReference>
<feature type="transmembrane region" description="Helical" evidence="8">
    <location>
        <begin position="241"/>
        <end position="263"/>
    </location>
</feature>
<evidence type="ECO:0000256" key="4">
    <source>
        <dbReference type="ARBA" id="ARBA00022679"/>
    </source>
</evidence>
<feature type="transmembrane region" description="Helical" evidence="8">
    <location>
        <begin position="337"/>
        <end position="356"/>
    </location>
</feature>
<feature type="transmembrane region" description="Helical" evidence="8">
    <location>
        <begin position="199"/>
        <end position="221"/>
    </location>
</feature>
<comment type="subcellular location">
    <subcellularLocation>
        <location evidence="1">Cell membrane</location>
        <topology evidence="1">Multi-pass membrane protein</topology>
    </subcellularLocation>
</comment>
<feature type="transmembrane region" description="Helical" evidence="8">
    <location>
        <begin position="171"/>
        <end position="187"/>
    </location>
</feature>
<evidence type="ECO:0000256" key="2">
    <source>
        <dbReference type="ARBA" id="ARBA00022475"/>
    </source>
</evidence>